<evidence type="ECO:0000256" key="7">
    <source>
        <dbReference type="ARBA" id="ARBA00023015"/>
    </source>
</evidence>
<dbReference type="PROSITE" id="PS51350">
    <property type="entry name" value="PTS_HPR_DOM"/>
    <property type="match status" value="1"/>
</dbReference>
<evidence type="ECO:0000256" key="3">
    <source>
        <dbReference type="ARBA" id="ARBA00022597"/>
    </source>
</evidence>
<dbReference type="InterPro" id="IPR000032">
    <property type="entry name" value="HPr-like"/>
</dbReference>
<evidence type="ECO:0000256" key="5">
    <source>
        <dbReference type="ARBA" id="ARBA00022797"/>
    </source>
</evidence>
<dbReference type="SMART" id="SM00091">
    <property type="entry name" value="PAS"/>
    <property type="match status" value="2"/>
</dbReference>
<dbReference type="GO" id="GO:0005524">
    <property type="term" value="F:ATP binding"/>
    <property type="evidence" value="ECO:0007669"/>
    <property type="project" value="UniProtKB-KW"/>
</dbReference>
<sequence length="693" mass="79399">MYFYAFIIMEWGLIMQRIEINIHTTNGLHVRAAATLIAKLNTTIKDSRILKKIFILYKGKKSPIMSLLSIASFKIKKGDKVIIQFEEEVSMSIIEEIKNYLEEEKVNYIEQNQTDHLLLENFIAIEGIFSRLSHGLVVVNKENLITYVNNEGEKLLGMSVEKLLNQRADLVIPHSRLHHVLQTGKEEIAQKQVVGKQVIITNRTPIILNQNIVGAVALFQDISTVEELIEELNRVKELKKQLELILHSVKDLIALTDSKGRFIYCNPEMEGFLNSLDNPDKVQFIFGIKKWKFCIKSQKCIPQLLDFKLGNSYIAKLSPILVEEELCGTILTMSPFHETQSLFDQLINEKKRIKYLESELSKYKKLNDSFLEIIGCSDVLMETLFIANKVAKSDSTVLITGESGTGKELIAKGIHKVSLRKDKPFIRVNCAAIPPNLIESELFGHEKGAFTGALHMRRGKFEQANNGTIFLDEIGDLKLDLQVKLLRVLQEKEIVRVGGDKTIKLNVRVLAATNGNLQKMVHDREFREDLYYRLNVIPIHIPPLRERKADIQSLIEYFRGHFNTSLNKEIHSYTDDFLHALMKYNWPGNIRELQNVIERAMNLSENDVLEIGDLPDNINMNSQQNSIINNQIENTETVLTMSEYEKKILKHVIQFYPSFNAAGKALGLTHKTVAAKVRKYNLESYMGKKYQTR</sequence>
<dbReference type="InterPro" id="IPR000014">
    <property type="entry name" value="PAS"/>
</dbReference>
<evidence type="ECO:0000256" key="6">
    <source>
        <dbReference type="ARBA" id="ARBA00022840"/>
    </source>
</evidence>
<dbReference type="InterPro" id="IPR002078">
    <property type="entry name" value="Sigma_54_int"/>
</dbReference>
<dbReference type="Gene3D" id="3.30.1340.10">
    <property type="entry name" value="HPr-like"/>
    <property type="match status" value="1"/>
</dbReference>
<evidence type="ECO:0000259" key="11">
    <source>
        <dbReference type="PROSITE" id="PS50045"/>
    </source>
</evidence>
<dbReference type="Proteomes" id="UP001272716">
    <property type="component" value="Unassembled WGS sequence"/>
</dbReference>
<evidence type="ECO:0000256" key="8">
    <source>
        <dbReference type="ARBA" id="ARBA00023125"/>
    </source>
</evidence>
<reference evidence="14 15" key="1">
    <citation type="submission" date="2023-10" db="EMBL/GenBank/DDBJ databases">
        <title>Draft Genome Sequence of Bacillus thuringiensis serovar. toumanoffi 4059: Identification of a Novel Cry Protein Candidate.</title>
        <authorList>
            <person name="Murdoch R.W."/>
            <person name="Gemler B."/>
            <person name="Heater B.S."/>
        </authorList>
    </citation>
    <scope>NUCLEOTIDE SEQUENCE [LARGE SCALE GENOMIC DNA]</scope>
    <source>
        <strain evidence="14 15">4059</strain>
    </source>
</reference>
<dbReference type="InterPro" id="IPR035895">
    <property type="entry name" value="HPr-like_sf"/>
</dbReference>
<dbReference type="RefSeq" id="WP_003308786.1">
    <property type="nucleotide sequence ID" value="NZ_JAWQCK010000010.1"/>
</dbReference>
<dbReference type="PROSITE" id="PS50112">
    <property type="entry name" value="PAS"/>
    <property type="match status" value="1"/>
</dbReference>
<dbReference type="Pfam" id="PF00381">
    <property type="entry name" value="PTS-HPr"/>
    <property type="match status" value="1"/>
</dbReference>
<protein>
    <recommendedName>
        <fullName evidence="10">HTH-type transcriptional regulatory protein TyrR</fullName>
    </recommendedName>
    <alternativeName>
        <fullName evidence="2">Phosphocarrier protein HPr</fullName>
    </alternativeName>
</protein>
<keyword evidence="8" id="KW-0238">DNA-binding</keyword>
<dbReference type="PANTHER" id="PTHR32071:SF57">
    <property type="entry name" value="C4-DICARBOXYLATE TRANSPORT TRANSCRIPTIONAL REGULATORY PROTEIN DCTD"/>
    <property type="match status" value="1"/>
</dbReference>
<dbReference type="Gene3D" id="3.40.50.300">
    <property type="entry name" value="P-loop containing nucleotide triphosphate hydrolases"/>
    <property type="match status" value="1"/>
</dbReference>
<dbReference type="Pfam" id="PF13426">
    <property type="entry name" value="PAS_9"/>
    <property type="match status" value="1"/>
</dbReference>
<keyword evidence="6" id="KW-0067">ATP-binding</keyword>
<evidence type="ECO:0000259" key="12">
    <source>
        <dbReference type="PROSITE" id="PS50112"/>
    </source>
</evidence>
<dbReference type="PROSITE" id="PS00688">
    <property type="entry name" value="SIGMA54_INTERACT_3"/>
    <property type="match status" value="1"/>
</dbReference>
<keyword evidence="9" id="KW-0804">Transcription</keyword>
<feature type="domain" description="Sigma-54 factor interaction" evidence="11">
    <location>
        <begin position="373"/>
        <end position="602"/>
    </location>
</feature>
<organism evidence="14 15">
    <name type="scientific">Bacillus thuringiensis serovar toumanoffi</name>
    <dbReference type="NCBI Taxonomy" id="180862"/>
    <lineage>
        <taxon>Bacteria</taxon>
        <taxon>Bacillati</taxon>
        <taxon>Bacillota</taxon>
        <taxon>Bacilli</taxon>
        <taxon>Bacillales</taxon>
        <taxon>Bacillaceae</taxon>
        <taxon>Bacillus</taxon>
        <taxon>Bacillus cereus group</taxon>
    </lineage>
</organism>
<dbReference type="PROSITE" id="PS00675">
    <property type="entry name" value="SIGMA54_INTERACT_1"/>
    <property type="match status" value="1"/>
</dbReference>
<dbReference type="GO" id="GO:0003677">
    <property type="term" value="F:DNA binding"/>
    <property type="evidence" value="ECO:0007669"/>
    <property type="project" value="UniProtKB-KW"/>
</dbReference>
<keyword evidence="5" id="KW-0058">Aromatic hydrocarbons catabolism</keyword>
<dbReference type="AlphaFoldDB" id="A0ABD5I991"/>
<dbReference type="InterPro" id="IPR025944">
    <property type="entry name" value="Sigma_54_int_dom_CS"/>
</dbReference>
<dbReference type="InterPro" id="IPR003593">
    <property type="entry name" value="AAA+_ATPase"/>
</dbReference>
<dbReference type="EMBL" id="JAWQCK010000010">
    <property type="protein sequence ID" value="MDW9213892.1"/>
    <property type="molecule type" value="Genomic_DNA"/>
</dbReference>
<dbReference type="Pfam" id="PF25601">
    <property type="entry name" value="AAA_lid_14"/>
    <property type="match status" value="1"/>
</dbReference>
<feature type="domain" description="HPr" evidence="13">
    <location>
        <begin position="15"/>
        <end position="104"/>
    </location>
</feature>
<feature type="domain" description="PAS" evidence="12">
    <location>
        <begin position="121"/>
        <end position="176"/>
    </location>
</feature>
<evidence type="ECO:0000256" key="2">
    <source>
        <dbReference type="ARBA" id="ARBA00020422"/>
    </source>
</evidence>
<dbReference type="SMART" id="SM00382">
    <property type="entry name" value="AAA"/>
    <property type="match status" value="1"/>
</dbReference>
<name>A0ABD5I991_BACTU</name>
<dbReference type="CDD" id="cd00009">
    <property type="entry name" value="AAA"/>
    <property type="match status" value="1"/>
</dbReference>
<dbReference type="SUPFAM" id="SSF52540">
    <property type="entry name" value="P-loop containing nucleoside triphosphate hydrolases"/>
    <property type="match status" value="1"/>
</dbReference>
<dbReference type="InterPro" id="IPR030828">
    <property type="entry name" value="HTH_TyrR"/>
</dbReference>
<evidence type="ECO:0000313" key="14">
    <source>
        <dbReference type="EMBL" id="MDW9213892.1"/>
    </source>
</evidence>
<gene>
    <name evidence="14" type="ORF">BTTOUR_34670</name>
</gene>
<proteinExistence type="predicted"/>
<evidence type="ECO:0000256" key="4">
    <source>
        <dbReference type="ARBA" id="ARBA00022741"/>
    </source>
</evidence>
<accession>A0ABD5I991</accession>
<dbReference type="SUPFAM" id="SSF46689">
    <property type="entry name" value="Homeodomain-like"/>
    <property type="match status" value="1"/>
</dbReference>
<dbReference type="PANTHER" id="PTHR32071">
    <property type="entry name" value="TRANSCRIPTIONAL REGULATORY PROTEIN"/>
    <property type="match status" value="1"/>
</dbReference>
<keyword evidence="4" id="KW-0547">Nucleotide-binding</keyword>
<keyword evidence="7" id="KW-0805">Transcription regulation</keyword>
<dbReference type="InterPro" id="IPR027417">
    <property type="entry name" value="P-loop_NTPase"/>
</dbReference>
<dbReference type="InterPro" id="IPR035965">
    <property type="entry name" value="PAS-like_dom_sf"/>
</dbReference>
<dbReference type="InterPro" id="IPR025943">
    <property type="entry name" value="Sigma_54_int_dom_ATP-bd_2"/>
</dbReference>
<comment type="caution">
    <text evidence="14">The sequence shown here is derived from an EMBL/GenBank/DDBJ whole genome shotgun (WGS) entry which is preliminary data.</text>
</comment>
<dbReference type="PROSITE" id="PS00369">
    <property type="entry name" value="PTS_HPR_HIS"/>
    <property type="match status" value="1"/>
</dbReference>
<dbReference type="PROSITE" id="PS00676">
    <property type="entry name" value="SIGMA54_INTERACT_2"/>
    <property type="match status" value="1"/>
</dbReference>
<evidence type="ECO:0000256" key="1">
    <source>
        <dbReference type="ARBA" id="ARBA00003681"/>
    </source>
</evidence>
<comment type="function">
    <text evidence="1">General (non sugar-specific) component of the phosphoenolpyruvate-dependent sugar phosphotransferase system (sugar PTS). This major carbohydrate active-transport system catalyzes the phosphorylation of incoming sugar substrates concomitantly with their translocation across the cell membrane. The phosphoryl group from phosphoenolpyruvate (PEP) is transferred to the phosphoryl carrier protein HPr by enzyme I. Phospho-HPr then transfers it to the PTS EIIA domain.</text>
</comment>
<dbReference type="Gene3D" id="1.10.10.60">
    <property type="entry name" value="Homeodomain-like"/>
    <property type="match status" value="1"/>
</dbReference>
<dbReference type="Gene3D" id="1.10.8.60">
    <property type="match status" value="1"/>
</dbReference>
<keyword evidence="3" id="KW-0762">Sugar transport</keyword>
<dbReference type="SUPFAM" id="SSF55594">
    <property type="entry name" value="HPr-like"/>
    <property type="match status" value="1"/>
</dbReference>
<evidence type="ECO:0000256" key="10">
    <source>
        <dbReference type="ARBA" id="ARBA00029500"/>
    </source>
</evidence>
<dbReference type="NCBIfam" id="TIGR04381">
    <property type="entry name" value="HTH_TypR"/>
    <property type="match status" value="1"/>
</dbReference>
<dbReference type="SUPFAM" id="SSF55785">
    <property type="entry name" value="PYP-like sensor domain (PAS domain)"/>
    <property type="match status" value="1"/>
</dbReference>
<dbReference type="InterPro" id="IPR009057">
    <property type="entry name" value="Homeodomain-like_sf"/>
</dbReference>
<evidence type="ECO:0000256" key="9">
    <source>
        <dbReference type="ARBA" id="ARBA00023163"/>
    </source>
</evidence>
<dbReference type="CDD" id="cd00130">
    <property type="entry name" value="PAS"/>
    <property type="match status" value="1"/>
</dbReference>
<dbReference type="Pfam" id="PF18024">
    <property type="entry name" value="HTH_50"/>
    <property type="match status" value="1"/>
</dbReference>
<dbReference type="Gene3D" id="3.30.450.20">
    <property type="entry name" value="PAS domain"/>
    <property type="match status" value="2"/>
</dbReference>
<dbReference type="InterPro" id="IPR058031">
    <property type="entry name" value="AAA_lid_NorR"/>
</dbReference>
<dbReference type="Pfam" id="PF00158">
    <property type="entry name" value="Sigma54_activat"/>
    <property type="match status" value="1"/>
</dbReference>
<evidence type="ECO:0000313" key="15">
    <source>
        <dbReference type="Proteomes" id="UP001272716"/>
    </source>
</evidence>
<dbReference type="InterPro" id="IPR001020">
    <property type="entry name" value="PTS_HPr_His_P_site"/>
</dbReference>
<dbReference type="FunFam" id="3.40.50.300:FF:000006">
    <property type="entry name" value="DNA-binding transcriptional regulator NtrC"/>
    <property type="match status" value="1"/>
</dbReference>
<dbReference type="PROSITE" id="PS50045">
    <property type="entry name" value="SIGMA54_INTERACT_4"/>
    <property type="match status" value="1"/>
</dbReference>
<keyword evidence="3" id="KW-0813">Transport</keyword>
<dbReference type="InterPro" id="IPR025662">
    <property type="entry name" value="Sigma_54_int_dom_ATP-bd_1"/>
</dbReference>
<evidence type="ECO:0000259" key="13">
    <source>
        <dbReference type="PROSITE" id="PS51350"/>
    </source>
</evidence>
<dbReference type="Pfam" id="PF13188">
    <property type="entry name" value="PAS_8"/>
    <property type="match status" value="1"/>
</dbReference>